<evidence type="ECO:0000313" key="1">
    <source>
        <dbReference type="EMBL" id="AAF84360.1"/>
    </source>
</evidence>
<organism evidence="1 2">
    <name type="scientific">Xylella fastidiosa (strain 9a5c)</name>
    <dbReference type="NCBI Taxonomy" id="160492"/>
    <lineage>
        <taxon>Bacteria</taxon>
        <taxon>Pseudomonadati</taxon>
        <taxon>Pseudomonadota</taxon>
        <taxon>Gammaproteobacteria</taxon>
        <taxon>Lysobacterales</taxon>
        <taxon>Lysobacteraceae</taxon>
        <taxon>Xylella</taxon>
    </lineage>
</organism>
<dbReference type="EMBL" id="AE003849">
    <property type="protein sequence ID" value="AAF84360.1"/>
    <property type="molecule type" value="Genomic_DNA"/>
</dbReference>
<dbReference type="Proteomes" id="UP000000812">
    <property type="component" value="Chromosome"/>
</dbReference>
<proteinExistence type="predicted"/>
<gene>
    <name evidence="1" type="ordered locus">XF_1551</name>
</gene>
<dbReference type="AlphaFoldDB" id="Q9PD28"/>
<reference evidence="1 2" key="1">
    <citation type="journal article" date="2000" name="Nature">
        <title>The genome sequence of the plant pathogen Xylella fastidiosa.</title>
        <authorList>
            <person name="Simpson A.J."/>
            <person name="Reinach F.C."/>
            <person name="Arruda P."/>
            <person name="Abreu F.A."/>
            <person name="Acencio M."/>
            <person name="Alvarenga R."/>
            <person name="Alves L.M."/>
            <person name="Araya J.E."/>
            <person name="Baia G.S."/>
            <person name="Baptista C.S."/>
            <person name="Barros M.H."/>
            <person name="Bonaccorsi E.D."/>
            <person name="Bordin S."/>
            <person name="Bove J.M."/>
            <person name="Briones M.R."/>
            <person name="Bueno M.R."/>
            <person name="Camargo A.A."/>
            <person name="Camargo L.E."/>
            <person name="Carraro D.M."/>
            <person name="Carrer H."/>
            <person name="Colauto N.B."/>
            <person name="Colombo C."/>
            <person name="Costa F.F."/>
            <person name="Costa M.C."/>
            <person name="Costa-Neto C.M."/>
            <person name="Coutinho L.L."/>
            <person name="Cristofani M."/>
            <person name="Dias-Neto E."/>
            <person name="Docena C."/>
            <person name="El-Dorry H."/>
            <person name="Facincani A.P."/>
            <person name="Ferreira A.J."/>
            <person name="Ferreira V.C."/>
            <person name="Ferro J.A."/>
            <person name="Fraga J.S."/>
            <person name="Franca S.C."/>
            <person name="Franco M.C."/>
            <person name="Frohme M."/>
            <person name="Furlan L.R."/>
            <person name="Garnier M."/>
            <person name="Goldman G.H."/>
            <person name="Goldman M.H."/>
            <person name="Gomes S.L."/>
            <person name="Gruber A."/>
            <person name="Ho P.L."/>
            <person name="Hoheisel J.D."/>
            <person name="Junqueira M.L."/>
            <person name="Kemper E.L."/>
            <person name="Kitajima J.P."/>
            <person name="Krieger J.E."/>
            <person name="Kuramae E.E."/>
            <person name="Laigret F."/>
            <person name="Lambais M.R."/>
            <person name="Leite L.C."/>
            <person name="Lemos E.G."/>
            <person name="Lemos M.V."/>
            <person name="Lopes S.A."/>
            <person name="Lopes C.R."/>
            <person name="Machado J.A."/>
            <person name="Machado M.A."/>
            <person name="Madeira A.M."/>
            <person name="Madeira H.M."/>
            <person name="Marino C.L."/>
            <person name="Marques M.V."/>
            <person name="Martins E.A."/>
            <person name="Martins E.M."/>
            <person name="Matsukuma A.Y."/>
            <person name="Menck C.F."/>
            <person name="Miracca E.C."/>
            <person name="Miyaki C.Y."/>
            <person name="Monteriro-Vitorello C.B."/>
            <person name="Moon D.H."/>
            <person name="Nagai M.A."/>
            <person name="Nascimento A.L."/>
            <person name="Netto L.E."/>
            <person name="Nhani A.Jr."/>
            <person name="Nobrega F.G."/>
            <person name="Nunes L.R."/>
            <person name="Oliveira M.A."/>
            <person name="de Oliveira M.C."/>
            <person name="de Oliveira R.C."/>
            <person name="Palmieri D.A."/>
            <person name="Paris A."/>
            <person name="Peixoto B.R."/>
            <person name="Pereira G.A."/>
            <person name="Pereira H.A.Jr."/>
            <person name="Pesquero J.B."/>
            <person name="Quaggio R.B."/>
            <person name="Roberto P.G."/>
            <person name="Rodrigues V."/>
            <person name="de M Rosa A.J."/>
            <person name="de Rosa V.E.Jr."/>
            <person name="de Sa R.G."/>
            <person name="Santelli R.V."/>
            <person name="Sawasaki H.E."/>
            <person name="da Silva A.C."/>
            <person name="da Silva A.M."/>
            <person name="da Silva F.R."/>
            <person name="da Silva W.A.Jr."/>
            <person name="da Silveira J.F."/>
            <person name="Silvestri M.L."/>
            <person name="Siqueira W.J."/>
            <person name="de Souza A.A."/>
            <person name="de Souza A.P."/>
            <person name="Terenzi M.F."/>
            <person name="Truffi D."/>
            <person name="Tsai S.M."/>
            <person name="Tsuhako M.H."/>
            <person name="Vallada H."/>
            <person name="Van Sluys M.A."/>
            <person name="Verjovski-Almeida S."/>
            <person name="Vettore A.L."/>
            <person name="Zago M.A."/>
            <person name="Zatz M."/>
            <person name="Meidanis J."/>
            <person name="Setubal J.C."/>
        </authorList>
    </citation>
    <scope>NUCLEOTIDE SEQUENCE [LARGE SCALE GENOMIC DNA]</scope>
    <source>
        <strain evidence="1 2">9a5c</strain>
    </source>
</reference>
<dbReference type="PIR" id="B82666">
    <property type="entry name" value="B82666"/>
</dbReference>
<name>Q9PD28_XYLFA</name>
<dbReference type="KEGG" id="xfa:XF_1551"/>
<evidence type="ECO:0000313" key="2">
    <source>
        <dbReference type="Proteomes" id="UP000000812"/>
    </source>
</evidence>
<protein>
    <submittedName>
        <fullName evidence="1">Uncharacterized protein</fullName>
    </submittedName>
</protein>
<dbReference type="HOGENOM" id="CLU_2482609_0_0_6"/>
<accession>Q9PD28</accession>
<sequence>MLLEIVLPCFHAGDSLLLKLLWGCLSADRRLFLSSQWSVRPFRCWIYVVSAIATRSFYQYHSAGYTQFFVWGCRTLRVQGCDRATIH</sequence>